<comment type="caution">
    <text evidence="2">The sequence shown here is derived from an EMBL/GenBank/DDBJ whole genome shotgun (WGS) entry which is preliminary data.</text>
</comment>
<feature type="domain" description="Rhodanese" evidence="1">
    <location>
        <begin position="178"/>
        <end position="200"/>
    </location>
</feature>
<sequence>MAELQTTYTDTIAAAYPGMIANGESGNRISRTCETSAGIGFGKAVFRGSGDHGCVLTQTLTATSAAFSGNTGNGAMGTVTVSAGAKIGVYSLVVIEPGTNAGKFTLTDPDGVVVGTGAVAAAFSAGGLAFTLADGATDFASGDGFSLTVAGNAFLGISIATSDLPLMPGADADEYQQYDNVAILTGGTPIWVTAGGSVTDGAAVFVDSAGDFVASGGIPLTDWTFDTTGADDALVKIVKR</sequence>
<dbReference type="EMBL" id="JAAAPO010000005">
    <property type="protein sequence ID" value="NBC37355.1"/>
    <property type="molecule type" value="Genomic_DNA"/>
</dbReference>
<dbReference type="PROSITE" id="PS50206">
    <property type="entry name" value="RHODANESE_3"/>
    <property type="match status" value="1"/>
</dbReference>
<accession>A0ABW9XFP3</accession>
<keyword evidence="3" id="KW-1185">Reference proteome</keyword>
<gene>
    <name evidence="2" type="ORF">GTZ99_12420</name>
</gene>
<evidence type="ECO:0000313" key="3">
    <source>
        <dbReference type="Proteomes" id="UP000753724"/>
    </source>
</evidence>
<dbReference type="Pfam" id="PF22758">
    <property type="entry name" value="Phage_cement"/>
    <property type="match status" value="2"/>
</dbReference>
<name>A0ABW9XFP3_9SPHN</name>
<protein>
    <recommendedName>
        <fullName evidence="1">Rhodanese domain-containing protein</fullName>
    </recommendedName>
</protein>
<dbReference type="InterPro" id="IPR001763">
    <property type="entry name" value="Rhodanese-like_dom"/>
</dbReference>
<evidence type="ECO:0000313" key="2">
    <source>
        <dbReference type="EMBL" id="NBC37355.1"/>
    </source>
</evidence>
<proteinExistence type="predicted"/>
<dbReference type="RefSeq" id="WP_161719358.1">
    <property type="nucleotide sequence ID" value="NZ_JAAAPO010000005.1"/>
</dbReference>
<dbReference type="InterPro" id="IPR054438">
    <property type="entry name" value="Struct_cement_gp24/gp6"/>
</dbReference>
<reference evidence="3" key="1">
    <citation type="submission" date="2020-01" db="EMBL/GenBank/DDBJ databases">
        <title>Sphingomonas sp. strain CSW-10.</title>
        <authorList>
            <person name="Chen W.-M."/>
        </authorList>
    </citation>
    <scope>NUCLEOTIDE SEQUENCE [LARGE SCALE GENOMIC DNA]</scope>
    <source>
        <strain evidence="3">FSY-8</strain>
    </source>
</reference>
<dbReference type="Proteomes" id="UP000753724">
    <property type="component" value="Unassembled WGS sequence"/>
</dbReference>
<evidence type="ECO:0000259" key="1">
    <source>
        <dbReference type="PROSITE" id="PS50206"/>
    </source>
</evidence>
<organism evidence="2 3">
    <name type="scientific">Novosphingobium ovatum</name>
    <dbReference type="NCBI Taxonomy" id="1908523"/>
    <lineage>
        <taxon>Bacteria</taxon>
        <taxon>Pseudomonadati</taxon>
        <taxon>Pseudomonadota</taxon>
        <taxon>Alphaproteobacteria</taxon>
        <taxon>Sphingomonadales</taxon>
        <taxon>Sphingomonadaceae</taxon>
        <taxon>Novosphingobium</taxon>
    </lineage>
</organism>